<gene>
    <name evidence="1" type="ORF">P378_17235</name>
</gene>
<keyword evidence="2" id="KW-1185">Reference proteome</keyword>
<dbReference type="AlphaFoldDB" id="A0A2C6LGL3"/>
<proteinExistence type="predicted"/>
<evidence type="ECO:0000313" key="2">
    <source>
        <dbReference type="Proteomes" id="UP000222564"/>
    </source>
</evidence>
<dbReference type="Proteomes" id="UP000222564">
    <property type="component" value="Unassembled WGS sequence"/>
</dbReference>
<name>A0A2C6LGL3_9FIRM</name>
<evidence type="ECO:0000313" key="1">
    <source>
        <dbReference type="EMBL" id="PHJ37270.1"/>
    </source>
</evidence>
<accession>A0A2C6LGL3</accession>
<reference evidence="1 2" key="1">
    <citation type="submission" date="2013-09" db="EMBL/GenBank/DDBJ databases">
        <title>Biodegradation of hydrocarbons in the deep terrestrial subsurface : characterization of a microbial consortium composed of two Desulfotomaculum species originating from a deep geological formation.</title>
        <authorList>
            <person name="Aullo T."/>
            <person name="Berlendis S."/>
            <person name="Lascourreges J.-F."/>
            <person name="Dessort D."/>
            <person name="Saint-Laurent S."/>
            <person name="Schraauwers B."/>
            <person name="Mas J."/>
            <person name="Magot M."/>
            <person name="Ranchou-Peyruse A."/>
        </authorList>
    </citation>
    <scope>NUCLEOTIDE SEQUENCE [LARGE SCALE GENOMIC DNA]</scope>
    <source>
        <strain evidence="1 2">Bs107</strain>
    </source>
</reference>
<sequence>MQDLQDKTIKELAKDCRTVDDVHEMLKNLFKDTLQQIFEAEIEEHLGIENTALMAIIPVTVVTAITRKLSKPSLVKQRLKSHGIVMVNLSPGLSANMKRHLTSLKTRL</sequence>
<comment type="caution">
    <text evidence="1">The sequence shown here is derived from an EMBL/GenBank/DDBJ whole genome shotgun (WGS) entry which is preliminary data.</text>
</comment>
<dbReference type="EMBL" id="AWQQ01000101">
    <property type="protein sequence ID" value="PHJ37270.1"/>
    <property type="molecule type" value="Genomic_DNA"/>
</dbReference>
<protein>
    <submittedName>
        <fullName evidence="1">Uncharacterized protein</fullName>
    </submittedName>
</protein>
<organism evidence="1 2">
    <name type="scientific">Desulforamulus profundi</name>
    <dbReference type="NCBI Taxonomy" id="1383067"/>
    <lineage>
        <taxon>Bacteria</taxon>
        <taxon>Bacillati</taxon>
        <taxon>Bacillota</taxon>
        <taxon>Clostridia</taxon>
        <taxon>Eubacteriales</taxon>
        <taxon>Peptococcaceae</taxon>
        <taxon>Desulforamulus</taxon>
    </lineage>
</organism>